<evidence type="ECO:0000313" key="3">
    <source>
        <dbReference type="Proteomes" id="UP001157017"/>
    </source>
</evidence>
<dbReference type="Proteomes" id="UP001157017">
    <property type="component" value="Unassembled WGS sequence"/>
</dbReference>
<feature type="region of interest" description="Disordered" evidence="1">
    <location>
        <begin position="84"/>
        <end position="165"/>
    </location>
</feature>
<proteinExistence type="predicted"/>
<evidence type="ECO:0000313" key="2">
    <source>
        <dbReference type="EMBL" id="GMA88735.1"/>
    </source>
</evidence>
<feature type="compositionally biased region" description="Polar residues" evidence="1">
    <location>
        <begin position="148"/>
        <end position="165"/>
    </location>
</feature>
<accession>A0ABQ6JPT8</accession>
<reference evidence="3" key="1">
    <citation type="journal article" date="2019" name="Int. J. Syst. Evol. Microbiol.">
        <title>The Global Catalogue of Microorganisms (GCM) 10K type strain sequencing project: providing services to taxonomists for standard genome sequencing and annotation.</title>
        <authorList>
            <consortium name="The Broad Institute Genomics Platform"/>
            <consortium name="The Broad Institute Genome Sequencing Center for Infectious Disease"/>
            <person name="Wu L."/>
            <person name="Ma J."/>
        </authorList>
    </citation>
    <scope>NUCLEOTIDE SEQUENCE [LARGE SCALE GENOMIC DNA]</scope>
    <source>
        <strain evidence="3">NBRC 108730</strain>
    </source>
</reference>
<sequence length="165" mass="16607">MAPPDVALDGTTFDATSRPASRKRTVPPTAPGVVVAVSVVPAPDRTVAAEAVSATAVPLDTETTSADVPGVPAPAPVRFRWCSSSSLEPRSPAPAPTERSAAALTASCRTRSVDVASSNPPTGNAPSVVGTAAPTPGERRSNDIGWSRSPTASSTPLVAVELSTQ</sequence>
<name>A0ABQ6JPT8_9ACTN</name>
<dbReference type="EMBL" id="BSUZ01000001">
    <property type="protein sequence ID" value="GMA88735.1"/>
    <property type="molecule type" value="Genomic_DNA"/>
</dbReference>
<gene>
    <name evidence="2" type="ORF">GCM10025868_39850</name>
</gene>
<comment type="caution">
    <text evidence="2">The sequence shown here is derived from an EMBL/GenBank/DDBJ whole genome shotgun (WGS) entry which is preliminary data.</text>
</comment>
<feature type="region of interest" description="Disordered" evidence="1">
    <location>
        <begin position="1"/>
        <end position="28"/>
    </location>
</feature>
<organism evidence="2 3">
    <name type="scientific">Angustibacter aerolatus</name>
    <dbReference type="NCBI Taxonomy" id="1162965"/>
    <lineage>
        <taxon>Bacteria</taxon>
        <taxon>Bacillati</taxon>
        <taxon>Actinomycetota</taxon>
        <taxon>Actinomycetes</taxon>
        <taxon>Kineosporiales</taxon>
        <taxon>Kineosporiaceae</taxon>
    </lineage>
</organism>
<keyword evidence="3" id="KW-1185">Reference proteome</keyword>
<protein>
    <submittedName>
        <fullName evidence="2">Uncharacterized protein</fullName>
    </submittedName>
</protein>
<evidence type="ECO:0000256" key="1">
    <source>
        <dbReference type="SAM" id="MobiDB-lite"/>
    </source>
</evidence>
<feature type="compositionally biased region" description="Polar residues" evidence="1">
    <location>
        <begin position="107"/>
        <end position="125"/>
    </location>
</feature>